<dbReference type="EMBL" id="CP121208">
    <property type="protein sequence ID" value="WFM83341.1"/>
    <property type="molecule type" value="Genomic_DNA"/>
</dbReference>
<protein>
    <submittedName>
        <fullName evidence="5">TetR/AcrR family transcriptional regulator</fullName>
    </submittedName>
</protein>
<evidence type="ECO:0000256" key="3">
    <source>
        <dbReference type="SAM" id="MobiDB-lite"/>
    </source>
</evidence>
<gene>
    <name evidence="5" type="ORF">P7079_08130</name>
</gene>
<reference evidence="5 6" key="1">
    <citation type="submission" date="2023-03" db="EMBL/GenBank/DDBJ databases">
        <title>Complete genome of Arcanobacterium canis strain DSM 25104 isolated in 2010 from a canine otitis externa in Germany.</title>
        <authorList>
            <person name="Borowiak M."/>
            <person name="Kreitlow A."/>
            <person name="Malorny B."/>
            <person name="Laemmler C."/>
            <person name="Prenger-Berninghoff E."/>
            <person name="Ploetz M."/>
            <person name="Abdulmawjood A."/>
        </authorList>
    </citation>
    <scope>NUCLEOTIDE SEQUENCE [LARGE SCALE GENOMIC DNA]</scope>
    <source>
        <strain evidence="5 6">DSM 25104</strain>
    </source>
</reference>
<dbReference type="PRINTS" id="PR00455">
    <property type="entry name" value="HTHTETR"/>
</dbReference>
<dbReference type="Pfam" id="PF00440">
    <property type="entry name" value="TetR_N"/>
    <property type="match status" value="1"/>
</dbReference>
<dbReference type="InterPro" id="IPR009057">
    <property type="entry name" value="Homeodomain-like_sf"/>
</dbReference>
<dbReference type="Gene3D" id="1.10.357.10">
    <property type="entry name" value="Tetracycline Repressor, domain 2"/>
    <property type="match status" value="1"/>
</dbReference>
<dbReference type="SUPFAM" id="SSF46689">
    <property type="entry name" value="Homeodomain-like"/>
    <property type="match status" value="1"/>
</dbReference>
<dbReference type="PANTHER" id="PTHR30055">
    <property type="entry name" value="HTH-TYPE TRANSCRIPTIONAL REGULATOR RUTR"/>
    <property type="match status" value="1"/>
</dbReference>
<dbReference type="RefSeq" id="WP_278012736.1">
    <property type="nucleotide sequence ID" value="NZ_CP121208.1"/>
</dbReference>
<feature type="region of interest" description="Disordered" evidence="3">
    <location>
        <begin position="126"/>
        <end position="147"/>
    </location>
</feature>
<evidence type="ECO:0000259" key="4">
    <source>
        <dbReference type="PROSITE" id="PS50977"/>
    </source>
</evidence>
<dbReference type="PANTHER" id="PTHR30055:SF226">
    <property type="entry name" value="HTH-TYPE TRANSCRIPTIONAL REGULATOR PKSA"/>
    <property type="match status" value="1"/>
</dbReference>
<dbReference type="PROSITE" id="PS50977">
    <property type="entry name" value="HTH_TETR_2"/>
    <property type="match status" value="1"/>
</dbReference>
<evidence type="ECO:0000256" key="2">
    <source>
        <dbReference type="PROSITE-ProRule" id="PRU00335"/>
    </source>
</evidence>
<feature type="domain" description="HTH tetR-type" evidence="4">
    <location>
        <begin position="15"/>
        <end position="75"/>
    </location>
</feature>
<keyword evidence="6" id="KW-1185">Reference proteome</keyword>
<dbReference type="InterPro" id="IPR050109">
    <property type="entry name" value="HTH-type_TetR-like_transc_reg"/>
</dbReference>
<dbReference type="Proteomes" id="UP001215216">
    <property type="component" value="Chromosome"/>
</dbReference>
<organism evidence="5 6">
    <name type="scientific">Arcanobacterium canis</name>
    <dbReference type="NCBI Taxonomy" id="999183"/>
    <lineage>
        <taxon>Bacteria</taxon>
        <taxon>Bacillati</taxon>
        <taxon>Actinomycetota</taxon>
        <taxon>Actinomycetes</taxon>
        <taxon>Actinomycetales</taxon>
        <taxon>Actinomycetaceae</taxon>
        <taxon>Arcanobacterium</taxon>
    </lineage>
</organism>
<keyword evidence="1 2" id="KW-0238">DNA-binding</keyword>
<feature type="DNA-binding region" description="H-T-H motif" evidence="2">
    <location>
        <begin position="38"/>
        <end position="57"/>
    </location>
</feature>
<evidence type="ECO:0000256" key="1">
    <source>
        <dbReference type="ARBA" id="ARBA00023125"/>
    </source>
</evidence>
<evidence type="ECO:0000313" key="5">
    <source>
        <dbReference type="EMBL" id="WFM83341.1"/>
    </source>
</evidence>
<dbReference type="InterPro" id="IPR001647">
    <property type="entry name" value="HTH_TetR"/>
</dbReference>
<sequence>MSPKIAAATVKEHHDNMFEKLVDAAEEVLRNHGVEHLTAGAVAQRAGIARNSIYRYVESVDDLREHVIVRYIPRWKKAVCEALADVEDPRDQLLTFLAVALDLAQETGHRWLMGVMEYKSAKMSRQKAAGKASSKREAGRQHRAAHSKAPLGEHDYGLELIRDFHAMLANSVAEPVGRIDGVDPAIVVPLLTALLRAGMGELDEGSELAGVKAAVLAGAKAIVQPA</sequence>
<name>A0ABY8G1H7_9ACTO</name>
<accession>A0ABY8G1H7</accession>
<proteinExistence type="predicted"/>
<evidence type="ECO:0000313" key="6">
    <source>
        <dbReference type="Proteomes" id="UP001215216"/>
    </source>
</evidence>